<protein>
    <submittedName>
        <fullName evidence="1">Uncharacterized protein</fullName>
    </submittedName>
</protein>
<evidence type="ECO:0000313" key="1">
    <source>
        <dbReference type="EMBL" id="KAI6086319.1"/>
    </source>
</evidence>
<dbReference type="Proteomes" id="UP001497680">
    <property type="component" value="Unassembled WGS sequence"/>
</dbReference>
<evidence type="ECO:0000313" key="2">
    <source>
        <dbReference type="Proteomes" id="UP001497680"/>
    </source>
</evidence>
<comment type="caution">
    <text evidence="1">The sequence shown here is derived from an EMBL/GenBank/DDBJ whole genome shotgun (WGS) entry which is preliminary data.</text>
</comment>
<reference evidence="1 2" key="1">
    <citation type="journal article" date="2022" name="New Phytol.">
        <title>Ecological generalism drives hyperdiversity of secondary metabolite gene clusters in xylarialean endophytes.</title>
        <authorList>
            <person name="Franco M.E.E."/>
            <person name="Wisecaver J.H."/>
            <person name="Arnold A.E."/>
            <person name="Ju Y.M."/>
            <person name="Slot J.C."/>
            <person name="Ahrendt S."/>
            <person name="Moore L.P."/>
            <person name="Eastman K.E."/>
            <person name="Scott K."/>
            <person name="Konkel Z."/>
            <person name="Mondo S.J."/>
            <person name="Kuo A."/>
            <person name="Hayes R.D."/>
            <person name="Haridas S."/>
            <person name="Andreopoulos B."/>
            <person name="Riley R."/>
            <person name="LaButti K."/>
            <person name="Pangilinan J."/>
            <person name="Lipzen A."/>
            <person name="Amirebrahimi M."/>
            <person name="Yan J."/>
            <person name="Adam C."/>
            <person name="Keymanesh K."/>
            <person name="Ng V."/>
            <person name="Louie K."/>
            <person name="Northen T."/>
            <person name="Drula E."/>
            <person name="Henrissat B."/>
            <person name="Hsieh H.M."/>
            <person name="Youens-Clark K."/>
            <person name="Lutzoni F."/>
            <person name="Miadlikowska J."/>
            <person name="Eastwood D.C."/>
            <person name="Hamelin R.C."/>
            <person name="Grigoriev I.V."/>
            <person name="U'Ren J.M."/>
        </authorList>
    </citation>
    <scope>NUCLEOTIDE SEQUENCE [LARGE SCALE GENOMIC DNA]</scope>
    <source>
        <strain evidence="1 2">ER1909</strain>
    </source>
</reference>
<name>A0ACC0D0N8_9PEZI</name>
<proteinExistence type="predicted"/>
<accession>A0ACC0D0N8</accession>
<sequence>MALALNCRCCGLPGSLFTAVSWNPNGNADRPYYKCVPCNQFIAFIDTRGNDPANPHCDCERPSKRQISGKDSKTPRKVFYVCTMGQCDFYNEERDEDDNIVTIPREDVGSLIRLRFI</sequence>
<dbReference type="EMBL" id="MU394316">
    <property type="protein sequence ID" value="KAI6086319.1"/>
    <property type="molecule type" value="Genomic_DNA"/>
</dbReference>
<organism evidence="1 2">
    <name type="scientific">Hypoxylon rubiginosum</name>
    <dbReference type="NCBI Taxonomy" id="110542"/>
    <lineage>
        <taxon>Eukaryota</taxon>
        <taxon>Fungi</taxon>
        <taxon>Dikarya</taxon>
        <taxon>Ascomycota</taxon>
        <taxon>Pezizomycotina</taxon>
        <taxon>Sordariomycetes</taxon>
        <taxon>Xylariomycetidae</taxon>
        <taxon>Xylariales</taxon>
        <taxon>Hypoxylaceae</taxon>
        <taxon>Hypoxylon</taxon>
    </lineage>
</organism>
<keyword evidence="2" id="KW-1185">Reference proteome</keyword>
<gene>
    <name evidence="1" type="ORF">F4821DRAFT_238500</name>
</gene>